<reference evidence="2 3" key="1">
    <citation type="submission" date="2020-02" db="EMBL/GenBank/DDBJ databases">
        <title>Draft genome sequence of Haematococcus lacustris strain NIES-144.</title>
        <authorList>
            <person name="Morimoto D."/>
            <person name="Nakagawa S."/>
            <person name="Yoshida T."/>
            <person name="Sawayama S."/>
        </authorList>
    </citation>
    <scope>NUCLEOTIDE SEQUENCE [LARGE SCALE GENOMIC DNA]</scope>
    <source>
        <strain evidence="2 3">NIES-144</strain>
    </source>
</reference>
<evidence type="ECO:0000313" key="2">
    <source>
        <dbReference type="EMBL" id="GFH27480.1"/>
    </source>
</evidence>
<keyword evidence="1" id="KW-0732">Signal</keyword>
<sequence length="317" mass="33783">MCSLRRLDALLGLLALLLLAGCDAMMFDPCSPPAPVVRGDSFVIGLALIPGGNASDLAITINAESPTIGLCNQTFQNYLITKFNAQIAVFNLRVDRLQVLRIPYPDVIFPLVNATANGLRPTMTVVAFRNNINSVPAYLANGGNDTAIGGAGFVVSLALLIRFETGVLRFLQWFDLTCNDCGGSTSQLCIRQIGVNSCATPFTNCTCGGRSNCSYTDEVFDSCSTALNTGFSGTDLNSAAFRTGAQIQRLNAFSLVSLYYTAKSAVLSQYNAIYTNIASQYASLTADANAQQTEADGFNTADRLAPVVLRVTPMCKV</sequence>
<organism evidence="2 3">
    <name type="scientific">Haematococcus lacustris</name>
    <name type="common">Green alga</name>
    <name type="synonym">Haematococcus pluvialis</name>
    <dbReference type="NCBI Taxonomy" id="44745"/>
    <lineage>
        <taxon>Eukaryota</taxon>
        <taxon>Viridiplantae</taxon>
        <taxon>Chlorophyta</taxon>
        <taxon>core chlorophytes</taxon>
        <taxon>Chlorophyceae</taxon>
        <taxon>CS clade</taxon>
        <taxon>Chlamydomonadales</taxon>
        <taxon>Haematococcaceae</taxon>
        <taxon>Haematococcus</taxon>
    </lineage>
</organism>
<gene>
    <name evidence="2" type="ORF">HaLaN_25807</name>
</gene>
<name>A0A6A0A0P1_HAELA</name>
<dbReference type="PROSITE" id="PS51257">
    <property type="entry name" value="PROKAR_LIPOPROTEIN"/>
    <property type="match status" value="1"/>
</dbReference>
<feature type="chain" id="PRO_5025640750" evidence="1">
    <location>
        <begin position="25"/>
        <end position="317"/>
    </location>
</feature>
<dbReference type="AlphaFoldDB" id="A0A6A0A0P1"/>
<proteinExistence type="predicted"/>
<comment type="caution">
    <text evidence="2">The sequence shown here is derived from an EMBL/GenBank/DDBJ whole genome shotgun (WGS) entry which is preliminary data.</text>
</comment>
<dbReference type="Proteomes" id="UP000485058">
    <property type="component" value="Unassembled WGS sequence"/>
</dbReference>
<dbReference type="EMBL" id="BLLF01003490">
    <property type="protein sequence ID" value="GFH27480.1"/>
    <property type="molecule type" value="Genomic_DNA"/>
</dbReference>
<evidence type="ECO:0000313" key="3">
    <source>
        <dbReference type="Proteomes" id="UP000485058"/>
    </source>
</evidence>
<accession>A0A6A0A0P1</accession>
<protein>
    <submittedName>
        <fullName evidence="2">Uncharacterized protein</fullName>
    </submittedName>
</protein>
<feature type="signal peptide" evidence="1">
    <location>
        <begin position="1"/>
        <end position="24"/>
    </location>
</feature>
<keyword evidence="3" id="KW-1185">Reference proteome</keyword>
<evidence type="ECO:0000256" key="1">
    <source>
        <dbReference type="SAM" id="SignalP"/>
    </source>
</evidence>